<dbReference type="SUPFAM" id="SSF88946">
    <property type="entry name" value="Sigma2 domain of RNA polymerase sigma factors"/>
    <property type="match status" value="1"/>
</dbReference>
<dbReference type="EMBL" id="NSIW01000004">
    <property type="protein sequence ID" value="PZD57039.1"/>
    <property type="molecule type" value="Genomic_DNA"/>
</dbReference>
<accession>A0A2W1I7B4</accession>
<name>A0A2W1I7B4_STRSL</name>
<reference evidence="1 3" key="2">
    <citation type="submission" date="2017-08" db="EMBL/GenBank/DDBJ databases">
        <title>Streptococcus salivarius strain HS0302 Genome.</title>
        <authorList>
            <person name="Smith J."/>
            <person name="Deng P."/>
            <person name="Geng M."/>
        </authorList>
    </citation>
    <scope>NUCLEOTIDE SEQUENCE [LARGE SCALE GENOMIC DNA]</scope>
    <source>
        <strain evidence="1 3">HS0302</strain>
    </source>
</reference>
<dbReference type="Proteomes" id="UP000422997">
    <property type="component" value="Chromosome"/>
</dbReference>
<dbReference type="RefSeq" id="WP_060973245.1">
    <property type="nucleotide sequence ID" value="NZ_CP018187.1"/>
</dbReference>
<evidence type="ECO:0000313" key="3">
    <source>
        <dbReference type="Proteomes" id="UP000248776"/>
    </source>
</evidence>
<organism evidence="1 3">
    <name type="scientific">Streptococcus salivarius</name>
    <dbReference type="NCBI Taxonomy" id="1304"/>
    <lineage>
        <taxon>Bacteria</taxon>
        <taxon>Bacillati</taxon>
        <taxon>Bacillota</taxon>
        <taxon>Bacilli</taxon>
        <taxon>Lactobacillales</taxon>
        <taxon>Streptococcaceae</taxon>
        <taxon>Streptococcus</taxon>
    </lineage>
</organism>
<dbReference type="Gene3D" id="1.10.1740.10">
    <property type="match status" value="1"/>
</dbReference>
<dbReference type="GO" id="GO:0003700">
    <property type="term" value="F:DNA-binding transcription factor activity"/>
    <property type="evidence" value="ECO:0007669"/>
    <property type="project" value="InterPro"/>
</dbReference>
<dbReference type="AlphaFoldDB" id="A0A2W1I7B4"/>
<dbReference type="GO" id="GO:0006352">
    <property type="term" value="P:DNA-templated transcription initiation"/>
    <property type="evidence" value="ECO:0007669"/>
    <property type="project" value="InterPro"/>
</dbReference>
<sequence length="165" mass="20040">MEQEVFVHAYEVVRPIVLKASRQYFIQLWDQADMEQEAMMTLYQLLEKFPELKSDDDKLRRYFKTKFRNRLNDEVRRQESVKRQANRQCYIEISDIAFCLPNKELDAVDRLVYDEQLNAFRNQLSSEDSTKLDRLLAGECFRGRKKMIRELKFWMVDFDPYNEDD</sequence>
<evidence type="ECO:0000313" key="2">
    <source>
        <dbReference type="EMBL" id="QGU79776.1"/>
    </source>
</evidence>
<protein>
    <submittedName>
        <fullName evidence="2">RNA polymerase subunit sigma-70</fullName>
    </submittedName>
    <submittedName>
        <fullName evidence="1">Sigma-70 family RNA polymerase sigma factor</fullName>
    </submittedName>
</protein>
<evidence type="ECO:0000313" key="4">
    <source>
        <dbReference type="Proteomes" id="UP000422997"/>
    </source>
</evidence>
<dbReference type="InterPro" id="IPR013325">
    <property type="entry name" value="RNA_pol_sigma_r2"/>
</dbReference>
<gene>
    <name evidence="2" type="ORF">BSR19_00910</name>
    <name evidence="1" type="ORF">CKU37_03335</name>
</gene>
<evidence type="ECO:0000313" key="1">
    <source>
        <dbReference type="EMBL" id="PZD57039.1"/>
    </source>
</evidence>
<proteinExistence type="predicted"/>
<dbReference type="EMBL" id="CP018187">
    <property type="protein sequence ID" value="QGU79776.1"/>
    <property type="molecule type" value="Genomic_DNA"/>
</dbReference>
<reference evidence="2 4" key="1">
    <citation type="submission" date="2016-11" db="EMBL/GenBank/DDBJ databases">
        <title>The potential of Streptococcus salivarius to inhibit the production of volatile sulphur compounds in the oral cavity.</title>
        <authorList>
            <person name="Sun L."/>
            <person name="Li Z."/>
            <person name="Jin D."/>
            <person name="Zhao H."/>
        </authorList>
    </citation>
    <scope>NUCLEOTIDE SEQUENCE [LARGE SCALE GENOMIC DNA]</scope>
    <source>
        <strain evidence="2 4">ICDC2</strain>
    </source>
</reference>
<dbReference type="Proteomes" id="UP000248776">
    <property type="component" value="Unassembled WGS sequence"/>
</dbReference>